<dbReference type="HAMAP" id="MF_01006">
    <property type="entry name" value="Undec_diphosphatase"/>
    <property type="match status" value="1"/>
</dbReference>
<dbReference type="GO" id="GO:0008360">
    <property type="term" value="P:regulation of cell shape"/>
    <property type="evidence" value="ECO:0007669"/>
    <property type="project" value="UniProtKB-KW"/>
</dbReference>
<evidence type="ECO:0000256" key="7">
    <source>
        <dbReference type="ARBA" id="ARBA00022801"/>
    </source>
</evidence>
<protein>
    <recommendedName>
        <fullName evidence="4 14">Undecaprenyl-diphosphatase</fullName>
        <ecNumber evidence="3 14">3.6.1.27</ecNumber>
    </recommendedName>
    <alternativeName>
        <fullName evidence="12 14">Bacitracin resistance protein</fullName>
    </alternativeName>
    <alternativeName>
        <fullName evidence="11 14">Undecaprenyl pyrophosphate phosphatase</fullName>
    </alternativeName>
</protein>
<keyword evidence="7 14" id="KW-0378">Hydrolase</keyword>
<comment type="similarity">
    <text evidence="2 14">Belongs to the UppP family.</text>
</comment>
<comment type="function">
    <text evidence="14">Catalyzes the dephosphorylation of undecaprenyl diphosphate (UPP). Confers resistance to bacitracin.</text>
</comment>
<keyword evidence="10 14" id="KW-0046">Antibiotic resistance</keyword>
<dbReference type="PANTHER" id="PTHR30622">
    <property type="entry name" value="UNDECAPRENYL-DIPHOSPHATASE"/>
    <property type="match status" value="1"/>
</dbReference>
<sequence>MLHYAPRIIVLVTFFQAIILAIVEGLTEFLPISSTGHLILIQRYLSITSSEFSKTFDIVIQLSAILAVVWIYRKTLFSQFGIWKQSMVAFIPTGIIGFLFYKLIRNVLLEEPIIIVYSLFIGGVILLVVDKLTKINRGQGRILNLPPNKLIFIGILQSISVIPGVSRSATAIIGGLSTGLSRSQAVEFSFFLAIPTMFAAAGFDLLKSGMSFSAQEYSVLLVGCFFSFISALIAVRFFIDYVQKNNFTSFAIYRIVLALVVLLTMKA</sequence>
<dbReference type="GO" id="GO:0046677">
    <property type="term" value="P:response to antibiotic"/>
    <property type="evidence" value="ECO:0007669"/>
    <property type="project" value="UniProtKB-UniRule"/>
</dbReference>
<evidence type="ECO:0000256" key="5">
    <source>
        <dbReference type="ARBA" id="ARBA00022475"/>
    </source>
</evidence>
<dbReference type="Proteomes" id="UP000034794">
    <property type="component" value="Unassembled WGS sequence"/>
</dbReference>
<evidence type="ECO:0000256" key="8">
    <source>
        <dbReference type="ARBA" id="ARBA00022989"/>
    </source>
</evidence>
<keyword evidence="6 14" id="KW-0812">Transmembrane</keyword>
<proteinExistence type="inferred from homology"/>
<organism evidence="15 16">
    <name type="scientific">Candidatus Collierbacteria bacterium GW2011_GWA2_46_26</name>
    <dbReference type="NCBI Taxonomy" id="1618381"/>
    <lineage>
        <taxon>Bacteria</taxon>
        <taxon>Candidatus Collieribacteriota</taxon>
    </lineage>
</organism>
<dbReference type="EMBL" id="LCMI01000005">
    <property type="protein sequence ID" value="KKU33229.1"/>
    <property type="molecule type" value="Genomic_DNA"/>
</dbReference>
<feature type="transmembrane region" description="Helical" evidence="14">
    <location>
        <begin position="245"/>
        <end position="265"/>
    </location>
</feature>
<evidence type="ECO:0000256" key="11">
    <source>
        <dbReference type="ARBA" id="ARBA00032707"/>
    </source>
</evidence>
<gene>
    <name evidence="14" type="primary">uppP</name>
    <name evidence="15" type="ORF">UX47_C0005G0031</name>
</gene>
<comment type="catalytic activity">
    <reaction evidence="13 14">
        <text>di-trans,octa-cis-undecaprenyl diphosphate + H2O = di-trans,octa-cis-undecaprenyl phosphate + phosphate + H(+)</text>
        <dbReference type="Rhea" id="RHEA:28094"/>
        <dbReference type="ChEBI" id="CHEBI:15377"/>
        <dbReference type="ChEBI" id="CHEBI:15378"/>
        <dbReference type="ChEBI" id="CHEBI:43474"/>
        <dbReference type="ChEBI" id="CHEBI:58405"/>
        <dbReference type="ChEBI" id="CHEBI:60392"/>
        <dbReference type="EC" id="3.6.1.27"/>
    </reaction>
</comment>
<evidence type="ECO:0000256" key="9">
    <source>
        <dbReference type="ARBA" id="ARBA00023136"/>
    </source>
</evidence>
<evidence type="ECO:0000256" key="14">
    <source>
        <dbReference type="HAMAP-Rule" id="MF_01006"/>
    </source>
</evidence>
<feature type="transmembrane region" description="Helical" evidence="14">
    <location>
        <begin position="113"/>
        <end position="129"/>
    </location>
</feature>
<dbReference type="GO" id="GO:0050380">
    <property type="term" value="F:undecaprenyl-diphosphatase activity"/>
    <property type="evidence" value="ECO:0007669"/>
    <property type="project" value="UniProtKB-UniRule"/>
</dbReference>
<comment type="miscellaneous">
    <text evidence="14">Bacitracin is thought to be involved in the inhibition of peptidoglycan synthesis by sequestering undecaprenyl diphosphate, thereby reducing the pool of lipid carrier available.</text>
</comment>
<feature type="transmembrane region" description="Helical" evidence="14">
    <location>
        <begin position="55"/>
        <end position="72"/>
    </location>
</feature>
<dbReference type="GO" id="GO:0005886">
    <property type="term" value="C:plasma membrane"/>
    <property type="evidence" value="ECO:0007669"/>
    <property type="project" value="UniProtKB-SubCell"/>
</dbReference>
<comment type="subcellular location">
    <subcellularLocation>
        <location evidence="1 14">Cell membrane</location>
        <topology evidence="1 14">Multi-pass membrane protein</topology>
    </subcellularLocation>
</comment>
<keyword evidence="5 14" id="KW-1003">Cell membrane</keyword>
<evidence type="ECO:0000256" key="10">
    <source>
        <dbReference type="ARBA" id="ARBA00023251"/>
    </source>
</evidence>
<evidence type="ECO:0000256" key="12">
    <source>
        <dbReference type="ARBA" id="ARBA00032932"/>
    </source>
</evidence>
<dbReference type="EC" id="3.6.1.27" evidence="3 14"/>
<dbReference type="GO" id="GO:0071555">
    <property type="term" value="P:cell wall organization"/>
    <property type="evidence" value="ECO:0007669"/>
    <property type="project" value="UniProtKB-KW"/>
</dbReference>
<comment type="caution">
    <text evidence="15">The sequence shown here is derived from an EMBL/GenBank/DDBJ whole genome shotgun (WGS) entry which is preliminary data.</text>
</comment>
<dbReference type="GO" id="GO:0009252">
    <property type="term" value="P:peptidoglycan biosynthetic process"/>
    <property type="evidence" value="ECO:0007669"/>
    <property type="project" value="UniProtKB-KW"/>
</dbReference>
<keyword evidence="14" id="KW-0133">Cell shape</keyword>
<keyword evidence="9 14" id="KW-0472">Membrane</keyword>
<feature type="transmembrane region" description="Helical" evidence="14">
    <location>
        <begin position="188"/>
        <end position="206"/>
    </location>
</feature>
<evidence type="ECO:0000313" key="16">
    <source>
        <dbReference type="Proteomes" id="UP000034794"/>
    </source>
</evidence>
<evidence type="ECO:0000256" key="13">
    <source>
        <dbReference type="ARBA" id="ARBA00047594"/>
    </source>
</evidence>
<dbReference type="InterPro" id="IPR003824">
    <property type="entry name" value="UppP"/>
</dbReference>
<keyword evidence="14" id="KW-0573">Peptidoglycan synthesis</keyword>
<keyword evidence="14" id="KW-0961">Cell wall biogenesis/degradation</keyword>
<dbReference type="AlphaFoldDB" id="A0A0G1PK81"/>
<dbReference type="PANTHER" id="PTHR30622:SF3">
    <property type="entry name" value="UNDECAPRENYL-DIPHOSPHATASE"/>
    <property type="match status" value="1"/>
</dbReference>
<evidence type="ECO:0000256" key="6">
    <source>
        <dbReference type="ARBA" id="ARBA00022692"/>
    </source>
</evidence>
<dbReference type="PATRIC" id="fig|1618381.3.peg.516"/>
<evidence type="ECO:0000256" key="2">
    <source>
        <dbReference type="ARBA" id="ARBA00010621"/>
    </source>
</evidence>
<name>A0A0G1PK81_9BACT</name>
<evidence type="ECO:0000256" key="1">
    <source>
        <dbReference type="ARBA" id="ARBA00004651"/>
    </source>
</evidence>
<accession>A0A0G1PK81</accession>
<evidence type="ECO:0000313" key="15">
    <source>
        <dbReference type="EMBL" id="KKU33229.1"/>
    </source>
</evidence>
<dbReference type="NCBIfam" id="TIGR00753">
    <property type="entry name" value="undec_PP_bacA"/>
    <property type="match status" value="1"/>
</dbReference>
<evidence type="ECO:0000256" key="4">
    <source>
        <dbReference type="ARBA" id="ARBA00021581"/>
    </source>
</evidence>
<keyword evidence="8 14" id="KW-1133">Transmembrane helix</keyword>
<evidence type="ECO:0000256" key="3">
    <source>
        <dbReference type="ARBA" id="ARBA00012374"/>
    </source>
</evidence>
<reference evidence="15 16" key="1">
    <citation type="journal article" date="2015" name="Nature">
        <title>rRNA introns, odd ribosomes, and small enigmatic genomes across a large radiation of phyla.</title>
        <authorList>
            <person name="Brown C.T."/>
            <person name="Hug L.A."/>
            <person name="Thomas B.C."/>
            <person name="Sharon I."/>
            <person name="Castelle C.J."/>
            <person name="Singh A."/>
            <person name="Wilkins M.J."/>
            <person name="Williams K.H."/>
            <person name="Banfield J.F."/>
        </authorList>
    </citation>
    <scope>NUCLEOTIDE SEQUENCE [LARGE SCALE GENOMIC DNA]</scope>
</reference>
<feature type="transmembrane region" description="Helical" evidence="14">
    <location>
        <begin position="81"/>
        <end position="101"/>
    </location>
</feature>
<dbReference type="Pfam" id="PF02673">
    <property type="entry name" value="BacA"/>
    <property type="match status" value="1"/>
</dbReference>
<feature type="transmembrane region" description="Helical" evidence="14">
    <location>
        <begin position="218"/>
        <end position="239"/>
    </location>
</feature>